<protein>
    <submittedName>
        <fullName evidence="2">Uncharacterized protein</fullName>
    </submittedName>
</protein>
<evidence type="ECO:0000256" key="1">
    <source>
        <dbReference type="SAM" id="Phobius"/>
    </source>
</evidence>
<reference evidence="3" key="1">
    <citation type="submission" date="2016-11" db="EMBL/GenBank/DDBJ databases">
        <authorList>
            <person name="Varghese N."/>
            <person name="Submissions S."/>
        </authorList>
    </citation>
    <scope>NUCLEOTIDE SEQUENCE [LARGE SCALE GENOMIC DNA]</scope>
    <source>
        <strain evidence="3">DSM 19741</strain>
    </source>
</reference>
<proteinExistence type="predicted"/>
<feature type="transmembrane region" description="Helical" evidence="1">
    <location>
        <begin position="121"/>
        <end position="141"/>
    </location>
</feature>
<name>A0A1M5G6J0_9FLAO</name>
<feature type="transmembrane region" description="Helical" evidence="1">
    <location>
        <begin position="148"/>
        <end position="168"/>
    </location>
</feature>
<evidence type="ECO:0000313" key="2">
    <source>
        <dbReference type="EMBL" id="SHF99274.1"/>
    </source>
</evidence>
<dbReference type="RefSeq" id="WP_072989439.1">
    <property type="nucleotide sequence ID" value="NZ_FQWE01000003.1"/>
</dbReference>
<feature type="transmembrane region" description="Helical" evidence="1">
    <location>
        <begin position="188"/>
        <end position="208"/>
    </location>
</feature>
<accession>A0A1M5G6J0</accession>
<dbReference type="STRING" id="271157.SAMN05444396_103302"/>
<dbReference type="OrthoDB" id="1188278at2"/>
<dbReference type="Proteomes" id="UP000184036">
    <property type="component" value="Unassembled WGS sequence"/>
</dbReference>
<dbReference type="AlphaFoldDB" id="A0A1M5G6J0"/>
<keyword evidence="3" id="KW-1185">Reference proteome</keyword>
<feature type="transmembrane region" description="Helical" evidence="1">
    <location>
        <begin position="92"/>
        <end position="109"/>
    </location>
</feature>
<keyword evidence="1" id="KW-0472">Membrane</keyword>
<keyword evidence="1" id="KW-0812">Transmembrane</keyword>
<sequence length="220" mass="25862">MKLTKDQIQLIDESLISKDVIYEDVKLELIDHIASEIELEEESTFEEAFAKSLKKWESLLKQTNSVGWGIIGPKIIVDRYVAEASKIFKSSLFSTLFFSILMTTITIMYPQEYVYTIFKSFLTSVYILSCVAILTTMFFVWKLKSKTVYGYFFLKSSCLLPFNFYMIYTLLNGNYRHYHRGSLFSNFMEWSVTSFFFFISVYLIALAAEHFRIIKKYNLL</sequence>
<organism evidence="2 3">
    <name type="scientific">Flavobacterium segetis</name>
    <dbReference type="NCBI Taxonomy" id="271157"/>
    <lineage>
        <taxon>Bacteria</taxon>
        <taxon>Pseudomonadati</taxon>
        <taxon>Bacteroidota</taxon>
        <taxon>Flavobacteriia</taxon>
        <taxon>Flavobacteriales</taxon>
        <taxon>Flavobacteriaceae</taxon>
        <taxon>Flavobacterium</taxon>
    </lineage>
</organism>
<keyword evidence="1" id="KW-1133">Transmembrane helix</keyword>
<evidence type="ECO:0000313" key="3">
    <source>
        <dbReference type="Proteomes" id="UP000184036"/>
    </source>
</evidence>
<gene>
    <name evidence="2" type="ORF">SAMN05444396_103302</name>
</gene>
<dbReference type="EMBL" id="FQWE01000003">
    <property type="protein sequence ID" value="SHF99274.1"/>
    <property type="molecule type" value="Genomic_DNA"/>
</dbReference>